<keyword evidence="2" id="KW-1185">Reference proteome</keyword>
<organism evidence="1 2">
    <name type="scientific">Polytolypa hystricis (strain UAMH7299)</name>
    <dbReference type="NCBI Taxonomy" id="1447883"/>
    <lineage>
        <taxon>Eukaryota</taxon>
        <taxon>Fungi</taxon>
        <taxon>Dikarya</taxon>
        <taxon>Ascomycota</taxon>
        <taxon>Pezizomycotina</taxon>
        <taxon>Eurotiomycetes</taxon>
        <taxon>Eurotiomycetidae</taxon>
        <taxon>Onygenales</taxon>
        <taxon>Onygenales incertae sedis</taxon>
        <taxon>Polytolypa</taxon>
    </lineage>
</organism>
<protein>
    <recommendedName>
        <fullName evidence="3">Protein kinase domain-containing protein</fullName>
    </recommendedName>
</protein>
<proteinExistence type="predicted"/>
<evidence type="ECO:0008006" key="3">
    <source>
        <dbReference type="Google" id="ProtNLM"/>
    </source>
</evidence>
<reference evidence="1 2" key="1">
    <citation type="submission" date="2017-10" db="EMBL/GenBank/DDBJ databases">
        <title>Comparative genomics in systemic dimorphic fungi from Ajellomycetaceae.</title>
        <authorList>
            <person name="Munoz J.F."/>
            <person name="Mcewen J.G."/>
            <person name="Clay O.K."/>
            <person name="Cuomo C.A."/>
        </authorList>
    </citation>
    <scope>NUCLEOTIDE SEQUENCE [LARGE SCALE GENOMIC DNA]</scope>
    <source>
        <strain evidence="1 2">UAMH7299</strain>
    </source>
</reference>
<evidence type="ECO:0000313" key="1">
    <source>
        <dbReference type="EMBL" id="PGH03443.1"/>
    </source>
</evidence>
<name>A0A2B7X3U4_POLH7</name>
<sequence length="118" mass="13482">MQVDYRAFENEVRTYRKLQRSAFALPLYAAFRGYQVLKQFGILITEIFDRTFRSYEDMSLDEKTQALDCLVQLPEAGVAHGDVSASNFGIKDGKVVIINFSNTGPCNSENHDECYEVR</sequence>
<comment type="caution">
    <text evidence="1">The sequence shown here is derived from an EMBL/GenBank/DDBJ whole genome shotgun (WGS) entry which is preliminary data.</text>
</comment>
<dbReference type="AlphaFoldDB" id="A0A2B7X3U4"/>
<gene>
    <name evidence="1" type="ORF">AJ80_08691</name>
</gene>
<dbReference type="EMBL" id="PDNA01000211">
    <property type="protein sequence ID" value="PGH03443.1"/>
    <property type="molecule type" value="Genomic_DNA"/>
</dbReference>
<dbReference type="SUPFAM" id="SSF56112">
    <property type="entry name" value="Protein kinase-like (PK-like)"/>
    <property type="match status" value="1"/>
</dbReference>
<accession>A0A2B7X3U4</accession>
<dbReference type="Proteomes" id="UP000224634">
    <property type="component" value="Unassembled WGS sequence"/>
</dbReference>
<dbReference type="InterPro" id="IPR011009">
    <property type="entry name" value="Kinase-like_dom_sf"/>
</dbReference>
<evidence type="ECO:0000313" key="2">
    <source>
        <dbReference type="Proteomes" id="UP000224634"/>
    </source>
</evidence>
<dbReference type="OrthoDB" id="4185999at2759"/>
<dbReference type="Gene3D" id="1.10.510.10">
    <property type="entry name" value="Transferase(Phosphotransferase) domain 1"/>
    <property type="match status" value="1"/>
</dbReference>